<dbReference type="Proteomes" id="UP000631114">
    <property type="component" value="Unassembled WGS sequence"/>
</dbReference>
<keyword evidence="5 6" id="KW-0472">Membrane</keyword>
<evidence type="ECO:0000256" key="6">
    <source>
        <dbReference type="SAM" id="Phobius"/>
    </source>
</evidence>
<comment type="similarity">
    <text evidence="2">Belongs to the major facilitator superfamily. Proton-dependent oligopeptide transporter (POT/PTR) (TC 2.A.17) family.</text>
</comment>
<sequence length="179" mass="19626">MTVQSKAQLLGIIAKKFWSSLISFLDRWRINLDMMAKRYGIRGSDTFVLDLLAALGLVVPCAALTLFVVRFVVPLATILELFLDKAMSSAVVTSDDWEVCSIPQSIGSNFKLPAAALQTFISLSVVIFIPIYDRVFVPIARAITEKPAGITMLQRIGCGMFLSVIAMVVAAVSIRKKIK</sequence>
<keyword evidence="3 6" id="KW-0812">Transmembrane</keyword>
<dbReference type="OrthoDB" id="8904098at2759"/>
<dbReference type="EMBL" id="JADFTS010000003">
    <property type="protein sequence ID" value="KAF9614786.1"/>
    <property type="molecule type" value="Genomic_DNA"/>
</dbReference>
<evidence type="ECO:0000256" key="2">
    <source>
        <dbReference type="ARBA" id="ARBA00005982"/>
    </source>
</evidence>
<keyword evidence="8" id="KW-1185">Reference proteome</keyword>
<dbReference type="InterPro" id="IPR000109">
    <property type="entry name" value="POT_fam"/>
</dbReference>
<dbReference type="AlphaFoldDB" id="A0A835M8P7"/>
<dbReference type="Gene3D" id="1.20.1250.20">
    <property type="entry name" value="MFS general substrate transporter like domains"/>
    <property type="match status" value="1"/>
</dbReference>
<dbReference type="InterPro" id="IPR036259">
    <property type="entry name" value="MFS_trans_sf"/>
</dbReference>
<accession>A0A835M8P7</accession>
<keyword evidence="4 6" id="KW-1133">Transmembrane helix</keyword>
<feature type="transmembrane region" description="Helical" evidence="6">
    <location>
        <begin position="112"/>
        <end position="132"/>
    </location>
</feature>
<feature type="transmembrane region" description="Helical" evidence="6">
    <location>
        <begin position="152"/>
        <end position="174"/>
    </location>
</feature>
<evidence type="ECO:0000313" key="8">
    <source>
        <dbReference type="Proteomes" id="UP000631114"/>
    </source>
</evidence>
<reference evidence="7 8" key="1">
    <citation type="submission" date="2020-10" db="EMBL/GenBank/DDBJ databases">
        <title>The Coptis chinensis genome and diversification of protoberbering-type alkaloids.</title>
        <authorList>
            <person name="Wang B."/>
            <person name="Shu S."/>
            <person name="Song C."/>
            <person name="Liu Y."/>
        </authorList>
    </citation>
    <scope>NUCLEOTIDE SEQUENCE [LARGE SCALE GENOMIC DNA]</scope>
    <source>
        <strain evidence="7">HL-2020</strain>
        <tissue evidence="7">Leaf</tissue>
    </source>
</reference>
<evidence type="ECO:0000256" key="1">
    <source>
        <dbReference type="ARBA" id="ARBA00004141"/>
    </source>
</evidence>
<comment type="caution">
    <text evidence="7">The sequence shown here is derived from an EMBL/GenBank/DDBJ whole genome shotgun (WGS) entry which is preliminary data.</text>
</comment>
<gene>
    <name evidence="7" type="ORF">IFM89_020640</name>
</gene>
<name>A0A835M8P7_9MAGN</name>
<dbReference type="GO" id="GO:0016020">
    <property type="term" value="C:membrane"/>
    <property type="evidence" value="ECO:0007669"/>
    <property type="project" value="UniProtKB-SubCell"/>
</dbReference>
<proteinExistence type="inferred from homology"/>
<dbReference type="GO" id="GO:0022857">
    <property type="term" value="F:transmembrane transporter activity"/>
    <property type="evidence" value="ECO:0007669"/>
    <property type="project" value="InterPro"/>
</dbReference>
<feature type="transmembrane region" description="Helical" evidence="6">
    <location>
        <begin position="51"/>
        <end position="73"/>
    </location>
</feature>
<dbReference type="PANTHER" id="PTHR11654">
    <property type="entry name" value="OLIGOPEPTIDE TRANSPORTER-RELATED"/>
    <property type="match status" value="1"/>
</dbReference>
<organism evidence="7 8">
    <name type="scientific">Coptis chinensis</name>
    <dbReference type="NCBI Taxonomy" id="261450"/>
    <lineage>
        <taxon>Eukaryota</taxon>
        <taxon>Viridiplantae</taxon>
        <taxon>Streptophyta</taxon>
        <taxon>Embryophyta</taxon>
        <taxon>Tracheophyta</taxon>
        <taxon>Spermatophyta</taxon>
        <taxon>Magnoliopsida</taxon>
        <taxon>Ranunculales</taxon>
        <taxon>Ranunculaceae</taxon>
        <taxon>Coptidoideae</taxon>
        <taxon>Coptis</taxon>
    </lineage>
</organism>
<comment type="subcellular location">
    <subcellularLocation>
        <location evidence="1">Membrane</location>
        <topology evidence="1">Multi-pass membrane protein</topology>
    </subcellularLocation>
</comment>
<dbReference type="Pfam" id="PF00854">
    <property type="entry name" value="PTR2"/>
    <property type="match status" value="1"/>
</dbReference>
<evidence type="ECO:0000256" key="4">
    <source>
        <dbReference type="ARBA" id="ARBA00022989"/>
    </source>
</evidence>
<evidence type="ECO:0000256" key="3">
    <source>
        <dbReference type="ARBA" id="ARBA00022692"/>
    </source>
</evidence>
<evidence type="ECO:0000256" key="5">
    <source>
        <dbReference type="ARBA" id="ARBA00023136"/>
    </source>
</evidence>
<protein>
    <submittedName>
        <fullName evidence="7">Uncharacterized protein</fullName>
    </submittedName>
</protein>
<evidence type="ECO:0000313" key="7">
    <source>
        <dbReference type="EMBL" id="KAF9614786.1"/>
    </source>
</evidence>